<dbReference type="AlphaFoldDB" id="A0A811QVZ7"/>
<feature type="domain" description="AAA+ ATPase" evidence="6">
    <location>
        <begin position="337"/>
        <end position="479"/>
    </location>
</feature>
<comment type="similarity">
    <text evidence="1 4">Belongs to the AAA ATPase family.</text>
</comment>
<evidence type="ECO:0000256" key="4">
    <source>
        <dbReference type="RuleBase" id="RU003651"/>
    </source>
</evidence>
<feature type="domain" description="AAA+ ATPase" evidence="6">
    <location>
        <begin position="64"/>
        <end position="209"/>
    </location>
</feature>
<dbReference type="FunFam" id="1.10.8.60:FF:000038">
    <property type="entry name" value="spermatogenesis-associated protein 5-like protein 1"/>
    <property type="match status" value="1"/>
</dbReference>
<dbReference type="GO" id="GO:0016887">
    <property type="term" value="F:ATP hydrolysis activity"/>
    <property type="evidence" value="ECO:0007669"/>
    <property type="project" value="InterPro"/>
</dbReference>
<dbReference type="InterPro" id="IPR050168">
    <property type="entry name" value="AAA_ATPase_domain"/>
</dbReference>
<sequence length="575" mass="62391">MSVSDDGGGGSDEKSADGWRAEEAVAGNRRALEALRELVAYPFLYAHESRLLGLKVMCSRLLPPSDSVIVCYTFGLIIQLAFFSGPEGCCSTAPLAPESPYSVHKAHVGEGEKFLREAFSEAYAQASQGKPAVIFIDELDAICPRRSDRRENESRIVGQLLTLMDGNKKSSKMLPHIVVVASTNRVDAIDPALRRAGRFDSEVDVAVPTVEERLQILKLYAKNLHLDEKVDLQTVAAFCNGYVGADLEALCREAAKLAYHRMLNISEGDKVLKLHMEDWESARSMVGPSITRGVTKEISTVSWDDIGGLKDLKKELQKAVEWPIKHAAAFSRLGIPPVRGVLLHGPPGCSKTTLAKAAAHASQASFFSLSGADLYSKYVGEGEALLRRTFQKARLASPSIIFFDEADAIAPKRTGPGGNSSGNATVGERLLSTLLTEMDGLELATGIIVLGATNRPNAIDAALLRPGRFDKVLYVPPPDVEGRYEILRIHTRKMKLGEDVDLWKIAECTELFTGADLEGLCREAGMAALREDISASSICNTHFQAARSSLNPSLTKAVVDEYSKAAINDPSSRKH</sequence>
<dbReference type="PANTHER" id="PTHR23077:SF117">
    <property type="entry name" value="AAA+ ATPASE DOMAIN-CONTAINING PROTEIN"/>
    <property type="match status" value="1"/>
</dbReference>
<dbReference type="Pfam" id="PF17862">
    <property type="entry name" value="AAA_lid_3"/>
    <property type="match status" value="2"/>
</dbReference>
<dbReference type="Gene3D" id="3.40.50.300">
    <property type="entry name" value="P-loop containing nucleotide triphosphate hydrolases"/>
    <property type="match status" value="2"/>
</dbReference>
<protein>
    <recommendedName>
        <fullName evidence="6">AAA+ ATPase domain-containing protein</fullName>
    </recommendedName>
</protein>
<organism evidence="7 8">
    <name type="scientific">Miscanthus lutarioriparius</name>
    <dbReference type="NCBI Taxonomy" id="422564"/>
    <lineage>
        <taxon>Eukaryota</taxon>
        <taxon>Viridiplantae</taxon>
        <taxon>Streptophyta</taxon>
        <taxon>Embryophyta</taxon>
        <taxon>Tracheophyta</taxon>
        <taxon>Spermatophyta</taxon>
        <taxon>Magnoliopsida</taxon>
        <taxon>Liliopsida</taxon>
        <taxon>Poales</taxon>
        <taxon>Poaceae</taxon>
        <taxon>PACMAD clade</taxon>
        <taxon>Panicoideae</taxon>
        <taxon>Andropogonodae</taxon>
        <taxon>Andropogoneae</taxon>
        <taxon>Saccharinae</taxon>
        <taxon>Miscanthus</taxon>
    </lineage>
</organism>
<keyword evidence="8" id="KW-1185">Reference proteome</keyword>
<dbReference type="Proteomes" id="UP000604825">
    <property type="component" value="Unassembled WGS sequence"/>
</dbReference>
<evidence type="ECO:0000313" key="7">
    <source>
        <dbReference type="EMBL" id="CAD6260391.1"/>
    </source>
</evidence>
<dbReference type="OrthoDB" id="5421at2759"/>
<dbReference type="InterPro" id="IPR003959">
    <property type="entry name" value="ATPase_AAA_core"/>
</dbReference>
<dbReference type="InterPro" id="IPR041569">
    <property type="entry name" value="AAA_lid_3"/>
</dbReference>
<dbReference type="PANTHER" id="PTHR23077">
    <property type="entry name" value="AAA-FAMILY ATPASE"/>
    <property type="match status" value="1"/>
</dbReference>
<dbReference type="InterPro" id="IPR003593">
    <property type="entry name" value="AAA+_ATPase"/>
</dbReference>
<dbReference type="EMBL" id="CAJGYO010000011">
    <property type="protein sequence ID" value="CAD6260391.1"/>
    <property type="molecule type" value="Genomic_DNA"/>
</dbReference>
<keyword evidence="3 4" id="KW-0067">ATP-binding</keyword>
<dbReference type="Pfam" id="PF00004">
    <property type="entry name" value="AAA"/>
    <property type="match status" value="2"/>
</dbReference>
<proteinExistence type="inferred from homology"/>
<dbReference type="Gene3D" id="1.10.8.60">
    <property type="match status" value="2"/>
</dbReference>
<dbReference type="GO" id="GO:0005524">
    <property type="term" value="F:ATP binding"/>
    <property type="evidence" value="ECO:0007669"/>
    <property type="project" value="UniProtKB-KW"/>
</dbReference>
<dbReference type="InterPro" id="IPR027417">
    <property type="entry name" value="P-loop_NTPase"/>
</dbReference>
<feature type="compositionally biased region" description="Basic and acidic residues" evidence="5">
    <location>
        <begin position="11"/>
        <end position="20"/>
    </location>
</feature>
<dbReference type="SUPFAM" id="SSF52540">
    <property type="entry name" value="P-loop containing nucleoside triphosphate hydrolases"/>
    <property type="match status" value="2"/>
</dbReference>
<gene>
    <name evidence="7" type="ORF">NCGR_LOCUS43825</name>
</gene>
<evidence type="ECO:0000256" key="1">
    <source>
        <dbReference type="ARBA" id="ARBA00006914"/>
    </source>
</evidence>
<keyword evidence="2 4" id="KW-0547">Nucleotide-binding</keyword>
<accession>A0A811QVZ7</accession>
<evidence type="ECO:0000313" key="8">
    <source>
        <dbReference type="Proteomes" id="UP000604825"/>
    </source>
</evidence>
<dbReference type="InterPro" id="IPR003960">
    <property type="entry name" value="ATPase_AAA_CS"/>
</dbReference>
<feature type="compositionally biased region" description="Gly residues" evidence="5">
    <location>
        <begin position="1"/>
        <end position="10"/>
    </location>
</feature>
<evidence type="ECO:0000256" key="5">
    <source>
        <dbReference type="SAM" id="MobiDB-lite"/>
    </source>
</evidence>
<dbReference type="PROSITE" id="PS00674">
    <property type="entry name" value="AAA"/>
    <property type="match status" value="1"/>
</dbReference>
<evidence type="ECO:0000256" key="3">
    <source>
        <dbReference type="ARBA" id="ARBA00022840"/>
    </source>
</evidence>
<reference evidence="7" key="1">
    <citation type="submission" date="2020-10" db="EMBL/GenBank/DDBJ databases">
        <authorList>
            <person name="Han B."/>
            <person name="Lu T."/>
            <person name="Zhao Q."/>
            <person name="Huang X."/>
            <person name="Zhao Y."/>
        </authorList>
    </citation>
    <scope>NUCLEOTIDE SEQUENCE</scope>
</reference>
<dbReference type="FunFam" id="3.40.50.300:FF:001107">
    <property type="entry name" value="Cell division control protein 48-B-like protein"/>
    <property type="match status" value="1"/>
</dbReference>
<dbReference type="SMART" id="SM00382">
    <property type="entry name" value="AAA"/>
    <property type="match status" value="2"/>
</dbReference>
<evidence type="ECO:0000256" key="2">
    <source>
        <dbReference type="ARBA" id="ARBA00022741"/>
    </source>
</evidence>
<evidence type="ECO:0000259" key="6">
    <source>
        <dbReference type="SMART" id="SM00382"/>
    </source>
</evidence>
<name>A0A811QVZ7_9POAL</name>
<dbReference type="FunFam" id="1.10.8.60:FF:000106">
    <property type="entry name" value="Cell division control protein 48 homolog B"/>
    <property type="match status" value="1"/>
</dbReference>
<comment type="caution">
    <text evidence="7">The sequence shown here is derived from an EMBL/GenBank/DDBJ whole genome shotgun (WGS) entry which is preliminary data.</text>
</comment>
<feature type="region of interest" description="Disordered" evidence="5">
    <location>
        <begin position="1"/>
        <end position="20"/>
    </location>
</feature>